<dbReference type="InterPro" id="IPR017969">
    <property type="entry name" value="Heavy-metal-associated_CS"/>
</dbReference>
<dbReference type="InterPro" id="IPR036163">
    <property type="entry name" value="HMA_dom_sf"/>
</dbReference>
<keyword evidence="4" id="KW-1185">Reference proteome</keyword>
<evidence type="ECO:0000313" key="3">
    <source>
        <dbReference type="EMBL" id="MFI2474382.1"/>
    </source>
</evidence>
<dbReference type="PROSITE" id="PS01047">
    <property type="entry name" value="HMA_1"/>
    <property type="match status" value="1"/>
</dbReference>
<dbReference type="Gene3D" id="3.30.70.100">
    <property type="match status" value="1"/>
</dbReference>
<evidence type="ECO:0000313" key="4">
    <source>
        <dbReference type="Proteomes" id="UP001611415"/>
    </source>
</evidence>
<evidence type="ECO:0000259" key="2">
    <source>
        <dbReference type="PROSITE" id="PS50846"/>
    </source>
</evidence>
<proteinExistence type="predicted"/>
<protein>
    <submittedName>
        <fullName evidence="3">Heavy metal-associated domain-containing protein</fullName>
    </submittedName>
</protein>
<gene>
    <name evidence="3" type="ORF">ACH49W_13490</name>
</gene>
<dbReference type="Proteomes" id="UP001611415">
    <property type="component" value="Unassembled WGS sequence"/>
</dbReference>
<dbReference type="EMBL" id="JBIRYO010000007">
    <property type="protein sequence ID" value="MFI2474382.1"/>
    <property type="molecule type" value="Genomic_DNA"/>
</dbReference>
<keyword evidence="1" id="KW-0479">Metal-binding</keyword>
<dbReference type="Pfam" id="PF00403">
    <property type="entry name" value="HMA"/>
    <property type="match status" value="1"/>
</dbReference>
<reference evidence="3 4" key="1">
    <citation type="submission" date="2024-10" db="EMBL/GenBank/DDBJ databases">
        <title>The Natural Products Discovery Center: Release of the First 8490 Sequenced Strains for Exploring Actinobacteria Biosynthetic Diversity.</title>
        <authorList>
            <person name="Kalkreuter E."/>
            <person name="Kautsar S.A."/>
            <person name="Yang D."/>
            <person name="Bader C.D."/>
            <person name="Teijaro C.N."/>
            <person name="Fluegel L."/>
            <person name="Davis C.M."/>
            <person name="Simpson J.R."/>
            <person name="Lauterbach L."/>
            <person name="Steele A.D."/>
            <person name="Gui C."/>
            <person name="Meng S."/>
            <person name="Li G."/>
            <person name="Viehrig K."/>
            <person name="Ye F."/>
            <person name="Su P."/>
            <person name="Kiefer A.F."/>
            <person name="Nichols A."/>
            <person name="Cepeda A.J."/>
            <person name="Yan W."/>
            <person name="Fan B."/>
            <person name="Jiang Y."/>
            <person name="Adhikari A."/>
            <person name="Zheng C.-J."/>
            <person name="Schuster L."/>
            <person name="Cowan T.M."/>
            <person name="Smanski M.J."/>
            <person name="Chevrette M.G."/>
            <person name="De Carvalho L.P.S."/>
            <person name="Shen B."/>
        </authorList>
    </citation>
    <scope>NUCLEOTIDE SEQUENCE [LARGE SCALE GENOMIC DNA]</scope>
    <source>
        <strain evidence="3 4">NPDC019275</strain>
    </source>
</reference>
<feature type="domain" description="HMA" evidence="2">
    <location>
        <begin position="7"/>
        <end position="72"/>
    </location>
</feature>
<organism evidence="3 4">
    <name type="scientific">Nocardia xishanensis</name>
    <dbReference type="NCBI Taxonomy" id="238964"/>
    <lineage>
        <taxon>Bacteria</taxon>
        <taxon>Bacillati</taxon>
        <taxon>Actinomycetota</taxon>
        <taxon>Actinomycetes</taxon>
        <taxon>Mycobacteriales</taxon>
        <taxon>Nocardiaceae</taxon>
        <taxon>Nocardia</taxon>
    </lineage>
</organism>
<dbReference type="SUPFAM" id="SSF55008">
    <property type="entry name" value="HMA, heavy metal-associated domain"/>
    <property type="match status" value="1"/>
</dbReference>
<dbReference type="InterPro" id="IPR006121">
    <property type="entry name" value="HMA_dom"/>
</dbReference>
<dbReference type="CDD" id="cd00371">
    <property type="entry name" value="HMA"/>
    <property type="match status" value="1"/>
</dbReference>
<name>A0ABW7WZY2_9NOCA</name>
<comment type="caution">
    <text evidence="3">The sequence shown here is derived from an EMBL/GenBank/DDBJ whole genome shotgun (WGS) entry which is preliminary data.</text>
</comment>
<evidence type="ECO:0000256" key="1">
    <source>
        <dbReference type="ARBA" id="ARBA00022723"/>
    </source>
</evidence>
<sequence length="73" mass="7265">MSTAASTTTTFAVTGMTCGCCVGKVRDKVGSIPAVTEVSVDLEGGTVTVEGGGPVDRETVAAAVERAGFRLAD</sequence>
<dbReference type="PROSITE" id="PS50846">
    <property type="entry name" value="HMA_2"/>
    <property type="match status" value="1"/>
</dbReference>
<accession>A0ABW7WZY2</accession>
<dbReference type="RefSeq" id="WP_397092671.1">
    <property type="nucleotide sequence ID" value="NZ_JBIRYO010000007.1"/>
</dbReference>